<evidence type="ECO:0000313" key="1">
    <source>
        <dbReference type="EMBL" id="KRY03772.1"/>
    </source>
</evidence>
<proteinExistence type="predicted"/>
<protein>
    <submittedName>
        <fullName evidence="1">Uncharacterized protein</fullName>
    </submittedName>
</protein>
<feature type="non-terminal residue" evidence="1">
    <location>
        <position position="1"/>
    </location>
</feature>
<sequence length="40" mass="4559">LFTGLLSVRRFVNYIPALQNEQGNSDTSDVEDEEVRISVF</sequence>
<accession>A0A0V0YUI5</accession>
<dbReference type="EMBL" id="JYDH01004859">
    <property type="protein sequence ID" value="KRY03772.1"/>
    <property type="molecule type" value="Genomic_DNA"/>
</dbReference>
<name>A0A0V0YUI5_TRISP</name>
<dbReference type="Proteomes" id="UP000054776">
    <property type="component" value="Unassembled WGS sequence"/>
</dbReference>
<evidence type="ECO:0000313" key="2">
    <source>
        <dbReference type="Proteomes" id="UP000054776"/>
    </source>
</evidence>
<keyword evidence="2" id="KW-1185">Reference proteome</keyword>
<dbReference type="InParanoid" id="A0A0V0YUI5"/>
<dbReference type="AlphaFoldDB" id="A0A0V0YUI5"/>
<reference evidence="1 2" key="1">
    <citation type="submission" date="2015-01" db="EMBL/GenBank/DDBJ databases">
        <title>Evolution of Trichinella species and genotypes.</title>
        <authorList>
            <person name="Korhonen P.K."/>
            <person name="Edoardo P."/>
            <person name="Giuseppe L.R."/>
            <person name="Gasser R.B."/>
        </authorList>
    </citation>
    <scope>NUCLEOTIDE SEQUENCE [LARGE SCALE GENOMIC DNA]</scope>
    <source>
        <strain evidence="1">ISS3</strain>
    </source>
</reference>
<gene>
    <name evidence="1" type="ORF">T01_1966</name>
</gene>
<comment type="caution">
    <text evidence="1">The sequence shown here is derived from an EMBL/GenBank/DDBJ whole genome shotgun (WGS) entry which is preliminary data.</text>
</comment>
<organism evidence="1 2">
    <name type="scientific">Trichinella spiralis</name>
    <name type="common">Trichina worm</name>
    <dbReference type="NCBI Taxonomy" id="6334"/>
    <lineage>
        <taxon>Eukaryota</taxon>
        <taxon>Metazoa</taxon>
        <taxon>Ecdysozoa</taxon>
        <taxon>Nematoda</taxon>
        <taxon>Enoplea</taxon>
        <taxon>Dorylaimia</taxon>
        <taxon>Trichinellida</taxon>
        <taxon>Trichinellidae</taxon>
        <taxon>Trichinella</taxon>
    </lineage>
</organism>